<dbReference type="PANTHER" id="PTHR23026">
    <property type="entry name" value="NADPH NITROREDUCTASE"/>
    <property type="match status" value="1"/>
</dbReference>
<protein>
    <submittedName>
        <fullName evidence="3">Nitroreductase</fullName>
    </submittedName>
</protein>
<dbReference type="AlphaFoldDB" id="A0A161LL62"/>
<dbReference type="SUPFAM" id="SSF55469">
    <property type="entry name" value="FMN-dependent nitroreductase-like"/>
    <property type="match status" value="2"/>
</dbReference>
<reference evidence="3 4" key="1">
    <citation type="journal article" date="2016" name="Genome Announc.">
        <title>Draft Genome Sequence of Planomonospora sphaerica JCM9374, a Rare Actinomycete.</title>
        <authorList>
            <person name="Dohra H."/>
            <person name="Suzuki T."/>
            <person name="Inoue Y."/>
            <person name="Kodani S."/>
        </authorList>
    </citation>
    <scope>NUCLEOTIDE SEQUENCE [LARGE SCALE GENOMIC DNA]</scope>
    <source>
        <strain evidence="3 4">JCM 9374</strain>
    </source>
</reference>
<accession>A0A161LL62</accession>
<dbReference type="InterPro" id="IPR029479">
    <property type="entry name" value="Nitroreductase"/>
</dbReference>
<dbReference type="Gene3D" id="3.40.109.10">
    <property type="entry name" value="NADH Oxidase"/>
    <property type="match status" value="2"/>
</dbReference>
<dbReference type="PANTHER" id="PTHR23026:SF123">
    <property type="entry name" value="NAD(P)H NITROREDUCTASE RV3131-RELATED"/>
    <property type="match status" value="1"/>
</dbReference>
<evidence type="ECO:0000313" key="3">
    <source>
        <dbReference type="EMBL" id="GAT69517.1"/>
    </source>
</evidence>
<dbReference type="InterPro" id="IPR000415">
    <property type="entry name" value="Nitroreductase-like"/>
</dbReference>
<dbReference type="NCBIfam" id="NF047509">
    <property type="entry name" value="Rv3131_FMN_oxido"/>
    <property type="match status" value="1"/>
</dbReference>
<dbReference type="Proteomes" id="UP000077701">
    <property type="component" value="Unassembled WGS sequence"/>
</dbReference>
<dbReference type="GO" id="GO:0016491">
    <property type="term" value="F:oxidoreductase activity"/>
    <property type="evidence" value="ECO:0007669"/>
    <property type="project" value="InterPro"/>
</dbReference>
<sequence length="341" mass="36698">MKTHIAPEITDVLHAAAEAAAWAPSVHNTQPWSFAVSGDELCVRADPDRKLRLGDETGREMLIGCGAALLNARIALRAAGYEPLVRVLPDPDRPSLLATVRPGPHVAADEHTALLRAEIERRRTHRAGFSDVPVSDELLEELVAQPAAEGATLTVVRSPAAVRVLAALTAAAQEIQSQDRRFSLEVMRWARPSASPRADGVPADAYPREAATTEPHFAQRDYADGHGWGSDADQRMATSTGTVAVLTTSDDTRQAWICAGQALQRMLLHASAYGVSAAFHTQALEMPLLREVLRQELCSGEHPQMIMRLGIALDEAPTARRPLAETLEEDPGPRPEAPGAG</sequence>
<keyword evidence="4" id="KW-1185">Reference proteome</keyword>
<feature type="domain" description="Nitroreductase" evidence="2">
    <location>
        <begin position="119"/>
        <end position="310"/>
    </location>
</feature>
<dbReference type="OrthoDB" id="8156917at2"/>
<evidence type="ECO:0000259" key="2">
    <source>
        <dbReference type="Pfam" id="PF00881"/>
    </source>
</evidence>
<organism evidence="3 4">
    <name type="scientific">Planomonospora sphaerica</name>
    <dbReference type="NCBI Taxonomy" id="161355"/>
    <lineage>
        <taxon>Bacteria</taxon>
        <taxon>Bacillati</taxon>
        <taxon>Actinomycetota</taxon>
        <taxon>Actinomycetes</taxon>
        <taxon>Streptosporangiales</taxon>
        <taxon>Streptosporangiaceae</taxon>
        <taxon>Planomonospora</taxon>
    </lineage>
</organism>
<reference evidence="4" key="2">
    <citation type="submission" date="2016-04" db="EMBL/GenBank/DDBJ databases">
        <title>Planomonospora sphaerica JCM9374 whole genome shotgun sequence.</title>
        <authorList>
            <person name="Suzuki T."/>
            <person name="Dohra H."/>
            <person name="Kodani S."/>
        </authorList>
    </citation>
    <scope>NUCLEOTIDE SEQUENCE [LARGE SCALE GENOMIC DNA]</scope>
    <source>
        <strain evidence="4">JCM 9374</strain>
    </source>
</reference>
<dbReference type="InterPro" id="IPR050627">
    <property type="entry name" value="Nitroreductase/BluB"/>
</dbReference>
<proteinExistence type="predicted"/>
<dbReference type="EMBL" id="BDCX01000013">
    <property type="protein sequence ID" value="GAT69517.1"/>
    <property type="molecule type" value="Genomic_DNA"/>
</dbReference>
<name>A0A161LL62_9ACTN</name>
<dbReference type="STRING" id="161355.PS9374_05192"/>
<gene>
    <name evidence="3" type="ORF">PS9374_05192</name>
</gene>
<comment type="caution">
    <text evidence="3">The sequence shown here is derived from an EMBL/GenBank/DDBJ whole genome shotgun (WGS) entry which is preliminary data.</text>
</comment>
<dbReference type="Pfam" id="PF00881">
    <property type="entry name" value="Nitroreductase"/>
    <property type="match status" value="1"/>
</dbReference>
<evidence type="ECO:0000313" key="4">
    <source>
        <dbReference type="Proteomes" id="UP000077701"/>
    </source>
</evidence>
<feature type="region of interest" description="Disordered" evidence="1">
    <location>
        <begin position="320"/>
        <end position="341"/>
    </location>
</feature>
<dbReference type="RefSeq" id="WP_068900975.1">
    <property type="nucleotide sequence ID" value="NZ_BDCX01000013.1"/>
</dbReference>
<evidence type="ECO:0000256" key="1">
    <source>
        <dbReference type="SAM" id="MobiDB-lite"/>
    </source>
</evidence>